<dbReference type="InterPro" id="IPR017941">
    <property type="entry name" value="Rieske_2Fe-2S"/>
</dbReference>
<dbReference type="SUPFAM" id="SSF50022">
    <property type="entry name" value="ISP domain"/>
    <property type="match status" value="1"/>
</dbReference>
<keyword evidence="5" id="KW-0411">Iron-sulfur</keyword>
<feature type="region of interest" description="Disordered" evidence="6">
    <location>
        <begin position="368"/>
        <end position="391"/>
    </location>
</feature>
<reference evidence="8" key="1">
    <citation type="journal article" date="2014" name="Int. J. Syst. Evol. Microbiol.">
        <title>Complete genome sequence of Corynebacterium casei LMG S-19264T (=DSM 44701T), isolated from a smear-ripened cheese.</title>
        <authorList>
            <consortium name="US DOE Joint Genome Institute (JGI-PGF)"/>
            <person name="Walter F."/>
            <person name="Albersmeier A."/>
            <person name="Kalinowski J."/>
            <person name="Ruckert C."/>
        </authorList>
    </citation>
    <scope>NUCLEOTIDE SEQUENCE</scope>
    <source>
        <strain evidence="8">KCTC 32422</strain>
    </source>
</reference>
<evidence type="ECO:0000256" key="2">
    <source>
        <dbReference type="ARBA" id="ARBA00022723"/>
    </source>
</evidence>
<accession>A0A918R628</accession>
<comment type="caution">
    <text evidence="8">The sequence shown here is derived from an EMBL/GenBank/DDBJ whole genome shotgun (WGS) entry which is preliminary data.</text>
</comment>
<sequence>MSDAPTPLPMKERLRQLHLTGADTSMGKLLRKFWQPVAIAEALVAGKAKTIKVMGETLTLYRGESGKTFLVGGYCPHRLTLLANGWVDGDEIRCIYHGWQFNGSGQCTHRPAEPDTKQPPIRVVSYPTHEYAGLIFAYMGEGEAPEFSLPRKSVFERPGALQFARLETWPCNWLQQVENSMDAVHVSFVHHWGTVGSFGKVVANTIPELSYEETDAGIRQTAVRSAGSTRVSDWTFPNNNHVSHPTLEPDDPWVDVGVWMTPVDDENTMRFLIYSIPSTDPATDARIREYFEKYSEYNPADHHDELFFENKMPDDKLVQLTSAQDYVAAVGQGTIVDRSQEKLGRSDMGIVTLRRIYWREMEAIEQGQPGKQWQRLSHDAHMPKQVNEAVS</sequence>
<dbReference type="GO" id="GO:0051537">
    <property type="term" value="F:2 iron, 2 sulfur cluster binding"/>
    <property type="evidence" value="ECO:0007669"/>
    <property type="project" value="UniProtKB-KW"/>
</dbReference>
<protein>
    <submittedName>
        <fullName evidence="8">Ring-hydroxylating oxygenase subunit alpha</fullName>
    </submittedName>
</protein>
<dbReference type="SUPFAM" id="SSF55961">
    <property type="entry name" value="Bet v1-like"/>
    <property type="match status" value="1"/>
</dbReference>
<dbReference type="Proteomes" id="UP000634139">
    <property type="component" value="Unassembled WGS sequence"/>
</dbReference>
<keyword evidence="1" id="KW-0001">2Fe-2S</keyword>
<keyword evidence="2" id="KW-0479">Metal-binding</keyword>
<evidence type="ECO:0000313" key="9">
    <source>
        <dbReference type="Proteomes" id="UP000634139"/>
    </source>
</evidence>
<dbReference type="Gene3D" id="2.102.10.10">
    <property type="entry name" value="Rieske [2Fe-2S] iron-sulphur domain"/>
    <property type="match status" value="1"/>
</dbReference>
<feature type="domain" description="Rieske" evidence="7">
    <location>
        <begin position="34"/>
        <end position="137"/>
    </location>
</feature>
<evidence type="ECO:0000256" key="3">
    <source>
        <dbReference type="ARBA" id="ARBA00023002"/>
    </source>
</evidence>
<evidence type="ECO:0000256" key="5">
    <source>
        <dbReference type="ARBA" id="ARBA00023014"/>
    </source>
</evidence>
<dbReference type="InterPro" id="IPR036922">
    <property type="entry name" value="Rieske_2Fe-2S_sf"/>
</dbReference>
<evidence type="ECO:0000313" key="8">
    <source>
        <dbReference type="EMBL" id="GGZ88569.1"/>
    </source>
</evidence>
<proteinExistence type="predicted"/>
<dbReference type="GO" id="GO:0016491">
    <property type="term" value="F:oxidoreductase activity"/>
    <property type="evidence" value="ECO:0007669"/>
    <property type="project" value="UniProtKB-KW"/>
</dbReference>
<evidence type="ECO:0000256" key="6">
    <source>
        <dbReference type="SAM" id="MobiDB-lite"/>
    </source>
</evidence>
<dbReference type="PROSITE" id="PS51296">
    <property type="entry name" value="RIESKE"/>
    <property type="match status" value="1"/>
</dbReference>
<gene>
    <name evidence="8" type="ORF">GCM10011617_04340</name>
</gene>
<dbReference type="Gene3D" id="3.90.380.10">
    <property type="entry name" value="Naphthalene 1,2-dioxygenase Alpha Subunit, Chain A, domain 1"/>
    <property type="match status" value="1"/>
</dbReference>
<evidence type="ECO:0000256" key="4">
    <source>
        <dbReference type="ARBA" id="ARBA00023004"/>
    </source>
</evidence>
<keyword evidence="9" id="KW-1185">Reference proteome</keyword>
<dbReference type="PANTHER" id="PTHR21266:SF59">
    <property type="entry name" value="BLR4922 PROTEIN"/>
    <property type="match status" value="1"/>
</dbReference>
<dbReference type="EMBL" id="BMZD01000001">
    <property type="protein sequence ID" value="GGZ88569.1"/>
    <property type="molecule type" value="Genomic_DNA"/>
</dbReference>
<dbReference type="GO" id="GO:0046872">
    <property type="term" value="F:metal ion binding"/>
    <property type="evidence" value="ECO:0007669"/>
    <property type="project" value="UniProtKB-KW"/>
</dbReference>
<dbReference type="Pfam" id="PF19301">
    <property type="entry name" value="LigXa_C"/>
    <property type="match status" value="1"/>
</dbReference>
<keyword evidence="4" id="KW-0408">Iron</keyword>
<evidence type="ECO:0000256" key="1">
    <source>
        <dbReference type="ARBA" id="ARBA00022714"/>
    </source>
</evidence>
<name>A0A918R628_9SPHN</name>
<keyword evidence="3" id="KW-0560">Oxidoreductase</keyword>
<dbReference type="InterPro" id="IPR045623">
    <property type="entry name" value="LigXa_C"/>
</dbReference>
<dbReference type="PANTHER" id="PTHR21266">
    <property type="entry name" value="IRON-SULFUR DOMAIN CONTAINING PROTEIN"/>
    <property type="match status" value="1"/>
</dbReference>
<dbReference type="RefSeq" id="WP_229822083.1">
    <property type="nucleotide sequence ID" value="NZ_BMZD01000001.1"/>
</dbReference>
<dbReference type="InterPro" id="IPR050584">
    <property type="entry name" value="Cholesterol_7-desaturase"/>
</dbReference>
<dbReference type="Pfam" id="PF00355">
    <property type="entry name" value="Rieske"/>
    <property type="match status" value="1"/>
</dbReference>
<dbReference type="AlphaFoldDB" id="A0A918R628"/>
<evidence type="ECO:0000259" key="7">
    <source>
        <dbReference type="PROSITE" id="PS51296"/>
    </source>
</evidence>
<organism evidence="8 9">
    <name type="scientific">Novosphingobium arvoryzae</name>
    <dbReference type="NCBI Taxonomy" id="1256514"/>
    <lineage>
        <taxon>Bacteria</taxon>
        <taxon>Pseudomonadati</taxon>
        <taxon>Pseudomonadota</taxon>
        <taxon>Alphaproteobacteria</taxon>
        <taxon>Sphingomonadales</taxon>
        <taxon>Sphingomonadaceae</taxon>
        <taxon>Novosphingobium</taxon>
    </lineage>
</organism>
<reference evidence="8" key="2">
    <citation type="submission" date="2020-09" db="EMBL/GenBank/DDBJ databases">
        <authorList>
            <person name="Sun Q."/>
            <person name="Kim S."/>
        </authorList>
    </citation>
    <scope>NUCLEOTIDE SEQUENCE</scope>
    <source>
        <strain evidence="8">KCTC 32422</strain>
    </source>
</reference>